<protein>
    <recommendedName>
        <fullName evidence="2">CRISPR system Cms endoribonuclease Csm3</fullName>
    </recommendedName>
    <alternativeName>
        <fullName evidence="8">CRISPR type III A-associated RAMP protein Csm3</fullName>
    </alternativeName>
</protein>
<keyword evidence="7" id="KW-0051">Antiviral defense</keyword>
<gene>
    <name evidence="10" type="ORF">ERS852423_02860</name>
</gene>
<name>A0A174E2T8_9FIRM</name>
<dbReference type="Proteomes" id="UP000095439">
    <property type="component" value="Unassembled WGS sequence"/>
</dbReference>
<accession>A0A174E2T8</accession>
<evidence type="ECO:0000256" key="5">
    <source>
        <dbReference type="ARBA" id="ARBA00022801"/>
    </source>
</evidence>
<reference evidence="10 11" key="1">
    <citation type="submission" date="2015-09" db="EMBL/GenBank/DDBJ databases">
        <authorList>
            <consortium name="Pathogen Informatics"/>
        </authorList>
    </citation>
    <scope>NUCLEOTIDE SEQUENCE [LARGE SCALE GENOMIC DNA]</scope>
    <source>
        <strain evidence="10 11">2789STDY5608866</strain>
    </source>
</reference>
<dbReference type="GO" id="GO:0004519">
    <property type="term" value="F:endonuclease activity"/>
    <property type="evidence" value="ECO:0007669"/>
    <property type="project" value="UniProtKB-KW"/>
</dbReference>
<keyword evidence="6" id="KW-0694">RNA-binding</keyword>
<dbReference type="GO" id="GO:0003723">
    <property type="term" value="F:RNA binding"/>
    <property type="evidence" value="ECO:0007669"/>
    <property type="project" value="UniProtKB-KW"/>
</dbReference>
<dbReference type="Pfam" id="PF03787">
    <property type="entry name" value="RAMPs"/>
    <property type="match status" value="1"/>
</dbReference>
<evidence type="ECO:0000256" key="6">
    <source>
        <dbReference type="ARBA" id="ARBA00022884"/>
    </source>
</evidence>
<evidence type="ECO:0000256" key="4">
    <source>
        <dbReference type="ARBA" id="ARBA00022759"/>
    </source>
</evidence>
<keyword evidence="3" id="KW-0540">Nuclease</keyword>
<keyword evidence="5" id="KW-0378">Hydrolase</keyword>
<keyword evidence="4" id="KW-0255">Endonuclease</keyword>
<proteinExistence type="inferred from homology"/>
<dbReference type="RefSeq" id="WP_055182475.1">
    <property type="nucleotide sequence ID" value="NZ_CABIWY010000022.1"/>
</dbReference>
<comment type="similarity">
    <text evidence="1">Belongs to the CRISPR-associated Csm3 family.</text>
</comment>
<dbReference type="NCBIfam" id="TIGR02582">
    <property type="entry name" value="cas7_TM1809"/>
    <property type="match status" value="1"/>
</dbReference>
<dbReference type="PANTHER" id="PTHR35579">
    <property type="entry name" value="CRISPR SYSTEM CMS ENDORIBONUCLEASE CSM3"/>
    <property type="match status" value="1"/>
</dbReference>
<evidence type="ECO:0000256" key="3">
    <source>
        <dbReference type="ARBA" id="ARBA00022722"/>
    </source>
</evidence>
<dbReference type="InterPro" id="IPR005537">
    <property type="entry name" value="RAMP_III_fam"/>
</dbReference>
<dbReference type="InterPro" id="IPR013412">
    <property type="entry name" value="CRISPR-assoc_RAMP_Csm3"/>
</dbReference>
<dbReference type="InterPro" id="IPR052216">
    <property type="entry name" value="CRISPR_Csm3_endoribonuclease"/>
</dbReference>
<dbReference type="AlphaFoldDB" id="A0A174E2T8"/>
<dbReference type="EMBL" id="CYYY01000022">
    <property type="protein sequence ID" value="CUO30796.1"/>
    <property type="molecule type" value="Genomic_DNA"/>
</dbReference>
<evidence type="ECO:0000259" key="9">
    <source>
        <dbReference type="Pfam" id="PF03787"/>
    </source>
</evidence>
<dbReference type="GO" id="GO:0016787">
    <property type="term" value="F:hydrolase activity"/>
    <property type="evidence" value="ECO:0007669"/>
    <property type="project" value="UniProtKB-KW"/>
</dbReference>
<organism evidence="10 11">
    <name type="scientific">Dorea longicatena</name>
    <dbReference type="NCBI Taxonomy" id="88431"/>
    <lineage>
        <taxon>Bacteria</taxon>
        <taxon>Bacillati</taxon>
        <taxon>Bacillota</taxon>
        <taxon>Clostridia</taxon>
        <taxon>Lachnospirales</taxon>
        <taxon>Lachnospiraceae</taxon>
        <taxon>Dorea</taxon>
    </lineage>
</organism>
<sequence length="218" mass="24073">MFAKIEINGTIEIVTGLHIGGSSAFSAIGAVDSPVIKDGRTNMPMIPGSSLKGKIRTLLAKRYNNIVAQTPDDDAECLTRLFGSSKKGNIKTSKVLFSDMFIENMDELRQVGLTGPTEVKFENSIQRATAVANPRQIERVVRGAKFPLHLIYEVTKEEEIVEDFKILKDGLQLLEYDYLGGNGSRGYGRVKISNIQLEVVVGDVDDTIMEKCQKIMEC</sequence>
<evidence type="ECO:0000313" key="11">
    <source>
        <dbReference type="Proteomes" id="UP000095439"/>
    </source>
</evidence>
<dbReference type="PANTHER" id="PTHR35579:SF3">
    <property type="entry name" value="CRISPR SYSTEM CMS ENDORIBONUCLEASE CSM3"/>
    <property type="match status" value="1"/>
</dbReference>
<evidence type="ECO:0000256" key="2">
    <source>
        <dbReference type="ARBA" id="ARBA00022150"/>
    </source>
</evidence>
<evidence type="ECO:0000256" key="8">
    <source>
        <dbReference type="ARBA" id="ARBA00033183"/>
    </source>
</evidence>
<feature type="domain" description="CRISPR type III-associated protein" evidence="9">
    <location>
        <begin position="10"/>
        <end position="191"/>
    </location>
</feature>
<dbReference type="GO" id="GO:0051607">
    <property type="term" value="P:defense response to virus"/>
    <property type="evidence" value="ECO:0007669"/>
    <property type="project" value="UniProtKB-KW"/>
</dbReference>
<evidence type="ECO:0000256" key="7">
    <source>
        <dbReference type="ARBA" id="ARBA00023118"/>
    </source>
</evidence>
<evidence type="ECO:0000256" key="1">
    <source>
        <dbReference type="ARBA" id="ARBA00006342"/>
    </source>
</evidence>
<evidence type="ECO:0000313" key="10">
    <source>
        <dbReference type="EMBL" id="CUO30796.1"/>
    </source>
</evidence>